<protein>
    <submittedName>
        <fullName evidence="2">Uncharacterized protein</fullName>
    </submittedName>
</protein>
<name>A0A6S6XVM7_9PROT</name>
<feature type="compositionally biased region" description="Basic residues" evidence="1">
    <location>
        <begin position="119"/>
        <end position="133"/>
    </location>
</feature>
<gene>
    <name evidence="2" type="ORF">DENOEST_1720</name>
</gene>
<sequence>MQAVIKAICLGMTNPTIIQPMTTNDPVNPTPRDPRSRLKELLAIHEYDRTDAQWDEIVELEIQLAPGNRIGAPPIHQSPKPRHMPGQNRGGGQGQGGHGGGGYGGPGPHGGGPGNPQNKPRKSKGPFKPKKKLPGQGGGQGGPGAGGAPGKEPPRDPS</sequence>
<dbReference type="EMBL" id="LR778301">
    <property type="protein sequence ID" value="CAB1368885.1"/>
    <property type="molecule type" value="Genomic_DNA"/>
</dbReference>
<keyword evidence="3" id="KW-1185">Reference proteome</keyword>
<evidence type="ECO:0000313" key="2">
    <source>
        <dbReference type="EMBL" id="CAB1368885.1"/>
    </source>
</evidence>
<feature type="region of interest" description="Disordered" evidence="1">
    <location>
        <begin position="64"/>
        <end position="158"/>
    </location>
</feature>
<dbReference type="AlphaFoldDB" id="A0A6S6XVM7"/>
<reference evidence="2 3" key="1">
    <citation type="submission" date="2020-03" db="EMBL/GenBank/DDBJ databases">
        <authorList>
            <consortium name="Genoscope - CEA"/>
            <person name="William W."/>
        </authorList>
    </citation>
    <scope>NUCLEOTIDE SEQUENCE [LARGE SCALE GENOMIC DNA]</scope>
    <source>
        <strain evidence="3">DSM 16959</strain>
    </source>
</reference>
<feature type="compositionally biased region" description="Gly residues" evidence="1">
    <location>
        <begin position="135"/>
        <end position="149"/>
    </location>
</feature>
<evidence type="ECO:0000256" key="1">
    <source>
        <dbReference type="SAM" id="MobiDB-lite"/>
    </source>
</evidence>
<dbReference type="KEGG" id="doe:DENOEST_1720"/>
<organism evidence="2 3">
    <name type="scientific">Denitratisoma oestradiolicum</name>
    <dbReference type="NCBI Taxonomy" id="311182"/>
    <lineage>
        <taxon>Bacteria</taxon>
        <taxon>Pseudomonadati</taxon>
        <taxon>Pseudomonadota</taxon>
        <taxon>Betaproteobacteria</taxon>
        <taxon>Nitrosomonadales</taxon>
        <taxon>Sterolibacteriaceae</taxon>
        <taxon>Denitratisoma</taxon>
    </lineage>
</organism>
<accession>A0A6S6XVM7</accession>
<dbReference type="Proteomes" id="UP000515733">
    <property type="component" value="Chromosome"/>
</dbReference>
<proteinExistence type="predicted"/>
<evidence type="ECO:0000313" key="3">
    <source>
        <dbReference type="Proteomes" id="UP000515733"/>
    </source>
</evidence>
<feature type="compositionally biased region" description="Gly residues" evidence="1">
    <location>
        <begin position="88"/>
        <end position="114"/>
    </location>
</feature>